<dbReference type="InParanoid" id="E9HLR9"/>
<name>E9HLR9_DAPPU</name>
<protein>
    <submittedName>
        <fullName evidence="1">Uncharacterized protein</fullName>
    </submittedName>
</protein>
<dbReference type="Proteomes" id="UP000000305">
    <property type="component" value="Unassembled WGS sequence"/>
</dbReference>
<dbReference type="HOGENOM" id="CLU_1130069_0_0_1"/>
<dbReference type="KEGG" id="dpx:DAPPUDRAFT_115551"/>
<dbReference type="EMBL" id="GL732681">
    <property type="protein sequence ID" value="EFX67314.1"/>
    <property type="molecule type" value="Genomic_DNA"/>
</dbReference>
<gene>
    <name evidence="1" type="ORF">DAPPUDRAFT_115551</name>
</gene>
<dbReference type="OrthoDB" id="6159421at2759"/>
<evidence type="ECO:0000313" key="1">
    <source>
        <dbReference type="EMBL" id="EFX67314.1"/>
    </source>
</evidence>
<sequence length="246" mass="28280">MGRSALQEDTEVPSTTAIITLDGQRSEVSSPSRINENGNKLLTKERLFPFIIADAVTKAELLWAMKTVVSHRVPTVRSTQQIGRQGFWPRISSRCFGQTRPETCQTRPETWPSLFVICFDGSLNKVAKNDKETQMNGQIDLVFYYYIKNEDNGEVVYGWPVNWAFLRRLKDDLLSIDPEAADLLELDCCELHVIREAFKTGHTKVTWNVKLMLKSAYYVLKDSPAHRSDDTHFTKMDRIQLAFLRF</sequence>
<organism evidence="1 2">
    <name type="scientific">Daphnia pulex</name>
    <name type="common">Water flea</name>
    <dbReference type="NCBI Taxonomy" id="6669"/>
    <lineage>
        <taxon>Eukaryota</taxon>
        <taxon>Metazoa</taxon>
        <taxon>Ecdysozoa</taxon>
        <taxon>Arthropoda</taxon>
        <taxon>Crustacea</taxon>
        <taxon>Branchiopoda</taxon>
        <taxon>Diplostraca</taxon>
        <taxon>Cladocera</taxon>
        <taxon>Anomopoda</taxon>
        <taxon>Daphniidae</taxon>
        <taxon>Daphnia</taxon>
    </lineage>
</organism>
<accession>E9HLR9</accession>
<dbReference type="AlphaFoldDB" id="E9HLR9"/>
<evidence type="ECO:0000313" key="2">
    <source>
        <dbReference type="Proteomes" id="UP000000305"/>
    </source>
</evidence>
<proteinExistence type="predicted"/>
<keyword evidence="2" id="KW-1185">Reference proteome</keyword>
<reference evidence="1 2" key="1">
    <citation type="journal article" date="2011" name="Science">
        <title>The ecoresponsive genome of Daphnia pulex.</title>
        <authorList>
            <person name="Colbourne J.K."/>
            <person name="Pfrender M.E."/>
            <person name="Gilbert D."/>
            <person name="Thomas W.K."/>
            <person name="Tucker A."/>
            <person name="Oakley T.H."/>
            <person name="Tokishita S."/>
            <person name="Aerts A."/>
            <person name="Arnold G.J."/>
            <person name="Basu M.K."/>
            <person name="Bauer D.J."/>
            <person name="Caceres C.E."/>
            <person name="Carmel L."/>
            <person name="Casola C."/>
            <person name="Choi J.H."/>
            <person name="Detter J.C."/>
            <person name="Dong Q."/>
            <person name="Dusheyko S."/>
            <person name="Eads B.D."/>
            <person name="Frohlich T."/>
            <person name="Geiler-Samerotte K.A."/>
            <person name="Gerlach D."/>
            <person name="Hatcher P."/>
            <person name="Jogdeo S."/>
            <person name="Krijgsveld J."/>
            <person name="Kriventseva E.V."/>
            <person name="Kultz D."/>
            <person name="Laforsch C."/>
            <person name="Lindquist E."/>
            <person name="Lopez J."/>
            <person name="Manak J.R."/>
            <person name="Muller J."/>
            <person name="Pangilinan J."/>
            <person name="Patwardhan R.P."/>
            <person name="Pitluck S."/>
            <person name="Pritham E.J."/>
            <person name="Rechtsteiner A."/>
            <person name="Rho M."/>
            <person name="Rogozin I.B."/>
            <person name="Sakarya O."/>
            <person name="Salamov A."/>
            <person name="Schaack S."/>
            <person name="Shapiro H."/>
            <person name="Shiga Y."/>
            <person name="Skalitzky C."/>
            <person name="Smith Z."/>
            <person name="Souvorov A."/>
            <person name="Sung W."/>
            <person name="Tang Z."/>
            <person name="Tsuchiya D."/>
            <person name="Tu H."/>
            <person name="Vos H."/>
            <person name="Wang M."/>
            <person name="Wolf Y.I."/>
            <person name="Yamagata H."/>
            <person name="Yamada T."/>
            <person name="Ye Y."/>
            <person name="Shaw J.R."/>
            <person name="Andrews J."/>
            <person name="Crease T.J."/>
            <person name="Tang H."/>
            <person name="Lucas S.M."/>
            <person name="Robertson H.M."/>
            <person name="Bork P."/>
            <person name="Koonin E.V."/>
            <person name="Zdobnov E.M."/>
            <person name="Grigoriev I.V."/>
            <person name="Lynch M."/>
            <person name="Boore J.L."/>
        </authorList>
    </citation>
    <scope>NUCLEOTIDE SEQUENCE [LARGE SCALE GENOMIC DNA]</scope>
</reference>